<name>A0A5B7DTR1_PORTR</name>
<evidence type="ECO:0000313" key="1">
    <source>
        <dbReference type="EMBL" id="MPC25042.1"/>
    </source>
</evidence>
<keyword evidence="2" id="KW-1185">Reference proteome</keyword>
<accession>A0A5B7DTR1</accession>
<comment type="caution">
    <text evidence="1">The sequence shown here is derived from an EMBL/GenBank/DDBJ whole genome shotgun (WGS) entry which is preliminary data.</text>
</comment>
<dbReference type="EMBL" id="VSRR010001408">
    <property type="protein sequence ID" value="MPC25042.1"/>
    <property type="molecule type" value="Genomic_DNA"/>
</dbReference>
<proteinExistence type="predicted"/>
<organism evidence="1 2">
    <name type="scientific">Portunus trituberculatus</name>
    <name type="common">Swimming crab</name>
    <name type="synonym">Neptunus trituberculatus</name>
    <dbReference type="NCBI Taxonomy" id="210409"/>
    <lineage>
        <taxon>Eukaryota</taxon>
        <taxon>Metazoa</taxon>
        <taxon>Ecdysozoa</taxon>
        <taxon>Arthropoda</taxon>
        <taxon>Crustacea</taxon>
        <taxon>Multicrustacea</taxon>
        <taxon>Malacostraca</taxon>
        <taxon>Eumalacostraca</taxon>
        <taxon>Eucarida</taxon>
        <taxon>Decapoda</taxon>
        <taxon>Pleocyemata</taxon>
        <taxon>Brachyura</taxon>
        <taxon>Eubrachyura</taxon>
        <taxon>Portunoidea</taxon>
        <taxon>Portunidae</taxon>
        <taxon>Portuninae</taxon>
        <taxon>Portunus</taxon>
    </lineage>
</organism>
<gene>
    <name evidence="1" type="ORF">E2C01_018139</name>
</gene>
<sequence length="120" mass="13458">MVYFKSDKDPWSVLLRKPKGREGKRLRWSSDHSRRFSVTRWHLRLPSIHQWCLGGRRDRASAPGVGSAVSFTPAADQRGAEWGESSFSCRDSGRFVGGHCPAIVLSPRSVCLPCCYVVPL</sequence>
<reference evidence="1 2" key="1">
    <citation type="submission" date="2019-05" db="EMBL/GenBank/DDBJ databases">
        <title>Another draft genome of Portunus trituberculatus and its Hox gene families provides insights of decapod evolution.</title>
        <authorList>
            <person name="Jeong J.-H."/>
            <person name="Song I."/>
            <person name="Kim S."/>
            <person name="Choi T."/>
            <person name="Kim D."/>
            <person name="Ryu S."/>
            <person name="Kim W."/>
        </authorList>
    </citation>
    <scope>NUCLEOTIDE SEQUENCE [LARGE SCALE GENOMIC DNA]</scope>
    <source>
        <tissue evidence="1">Muscle</tissue>
    </source>
</reference>
<protein>
    <submittedName>
        <fullName evidence="1">Uncharacterized protein</fullName>
    </submittedName>
</protein>
<dbReference type="Proteomes" id="UP000324222">
    <property type="component" value="Unassembled WGS sequence"/>
</dbReference>
<evidence type="ECO:0000313" key="2">
    <source>
        <dbReference type="Proteomes" id="UP000324222"/>
    </source>
</evidence>
<dbReference type="AlphaFoldDB" id="A0A5B7DTR1"/>